<evidence type="ECO:0000256" key="2">
    <source>
        <dbReference type="ARBA" id="ARBA00022598"/>
    </source>
</evidence>
<feature type="domain" description="GH3 C-terminal" evidence="4">
    <location>
        <begin position="480"/>
        <end position="596"/>
    </location>
</feature>
<keyword evidence="6" id="KW-1185">Reference proteome</keyword>
<name>A0AAD7VMD6_QUISA</name>
<dbReference type="Proteomes" id="UP001163823">
    <property type="component" value="Chromosome 1"/>
</dbReference>
<proteinExistence type="inferred from homology"/>
<dbReference type="GO" id="GO:0010279">
    <property type="term" value="F:indole-3-acetic acid amido synthetase activity"/>
    <property type="evidence" value="ECO:0007669"/>
    <property type="project" value="TreeGrafter"/>
</dbReference>
<dbReference type="GO" id="GO:0005737">
    <property type="term" value="C:cytoplasm"/>
    <property type="evidence" value="ECO:0007669"/>
    <property type="project" value="TreeGrafter"/>
</dbReference>
<evidence type="ECO:0000256" key="1">
    <source>
        <dbReference type="ARBA" id="ARBA00008068"/>
    </source>
</evidence>
<dbReference type="PANTHER" id="PTHR31901:SF63">
    <property type="entry name" value="INDOLE-3-ACETIC ACID-AMIDO SYNTHETASE GH3.6-LIKE"/>
    <property type="match status" value="1"/>
</dbReference>
<dbReference type="Pfam" id="PF23572">
    <property type="entry name" value="GH3_C"/>
    <property type="match status" value="1"/>
</dbReference>
<dbReference type="Pfam" id="PF23571">
    <property type="entry name" value="GH3_M"/>
    <property type="match status" value="1"/>
</dbReference>
<comment type="similarity">
    <text evidence="1">Belongs to the IAA-amido conjugating enzyme family.</text>
</comment>
<dbReference type="Pfam" id="PF03321">
    <property type="entry name" value="GH3"/>
    <property type="match status" value="1"/>
</dbReference>
<dbReference type="AlphaFoldDB" id="A0AAD7VMD6"/>
<gene>
    <name evidence="5" type="ORF">O6P43_000637</name>
</gene>
<feature type="domain" description="GH3 middle" evidence="3">
    <location>
        <begin position="376"/>
        <end position="464"/>
    </location>
</feature>
<reference evidence="5 6" key="1">
    <citation type="journal article" date="2023" name="Science">
        <title>Elucidation of the pathway for biosynthesis of saponin adjuvants from the soapbark tree.</title>
        <authorList>
            <person name="Reed J."/>
            <person name="Orme A."/>
            <person name="El-Demerdash A."/>
            <person name="Owen C."/>
            <person name="Martin L.B.B."/>
            <person name="Misra R.C."/>
            <person name="Kikuchi S."/>
            <person name="Rejzek M."/>
            <person name="Martin A.C."/>
            <person name="Harkess A."/>
            <person name="Leebens-Mack J."/>
            <person name="Louveau T."/>
            <person name="Stephenson M.J."/>
            <person name="Osbourn A."/>
        </authorList>
    </citation>
    <scope>NUCLEOTIDE SEQUENCE [LARGE SCALE GENOMIC DNA]</scope>
    <source>
        <strain evidence="5">S10</strain>
    </source>
</reference>
<evidence type="ECO:0000313" key="5">
    <source>
        <dbReference type="EMBL" id="KAJ7981366.1"/>
    </source>
</evidence>
<organism evidence="5 6">
    <name type="scientific">Quillaja saponaria</name>
    <name type="common">Soap bark tree</name>
    <dbReference type="NCBI Taxonomy" id="32244"/>
    <lineage>
        <taxon>Eukaryota</taxon>
        <taxon>Viridiplantae</taxon>
        <taxon>Streptophyta</taxon>
        <taxon>Embryophyta</taxon>
        <taxon>Tracheophyta</taxon>
        <taxon>Spermatophyta</taxon>
        <taxon>Magnoliopsida</taxon>
        <taxon>eudicotyledons</taxon>
        <taxon>Gunneridae</taxon>
        <taxon>Pentapetalae</taxon>
        <taxon>rosids</taxon>
        <taxon>fabids</taxon>
        <taxon>Fabales</taxon>
        <taxon>Quillajaceae</taxon>
        <taxon>Quillaja</taxon>
    </lineage>
</organism>
<sequence>MPETFNVLSGEQEISFHGNQNMVACYNKKALNFIEEVTNNADEIQNRILSEILTRNSNVEYLQRHSLNGRTDKYIFKKMIPVVNYEDLKPDIDRIAQGDTSPILCYKPISEFFSKLLAFFYFFMCSSATSGGESKLIPMTDDAIETRVVLPKIMMSVMDQFIPGLDKGKAIYFSFVRPESKTPGGLVASPSTTGTLKFKKLNRHYDPYANYTNPIETTLCTDWYQSMYTQLLCGLCQNKQVLRMGSAFASGFVRAIKFLENHWFLLCKDIRTGKVDQKITDPSVREAVLKILKPNPDLADFIEAECGKESWKGIITTLWPNVKYINVVVTGTMSQYIPVLDYYTNGLPLVCTYYSTSECHIALNLNPLCKPRDVCYTIIPTLAYFEFLPVNRNGRGSTNSISEPMTSFTEDENHGLVDLVDVKMGEEYEVVVTTYSGLYRYCVGDILRVAGFKNKTPQFNYVGRKNVVLSIDADKTDEVELQNAVKNAVNNLLQFDATLAEYTSYADMSSIPGHYVLYWEIRLNRQTPIPPSVFENCCLVVEESLSSVYRYIRVIEKSIGPLEIKVVENGTFDKLMDYAVSNGASAGQYKTPRCVKLTPIIELLNSNVVCTYSSQECPKWIPAP</sequence>
<dbReference type="PANTHER" id="PTHR31901">
    <property type="entry name" value="GH3 DOMAIN-CONTAINING PROTEIN"/>
    <property type="match status" value="1"/>
</dbReference>
<accession>A0AAD7VMD6</accession>
<dbReference type="EMBL" id="JARAOO010000001">
    <property type="protein sequence ID" value="KAJ7981366.1"/>
    <property type="molecule type" value="Genomic_DNA"/>
</dbReference>
<dbReference type="InterPro" id="IPR004993">
    <property type="entry name" value="GH3"/>
</dbReference>
<evidence type="ECO:0000259" key="4">
    <source>
        <dbReference type="Pfam" id="PF23572"/>
    </source>
</evidence>
<dbReference type="KEGG" id="qsa:O6P43_000637"/>
<evidence type="ECO:0000313" key="6">
    <source>
        <dbReference type="Proteomes" id="UP001163823"/>
    </source>
</evidence>
<dbReference type="InterPro" id="IPR055378">
    <property type="entry name" value="GH3_C"/>
</dbReference>
<comment type="caution">
    <text evidence="5">The sequence shown here is derived from an EMBL/GenBank/DDBJ whole genome shotgun (WGS) entry which is preliminary data.</text>
</comment>
<evidence type="ECO:0000259" key="3">
    <source>
        <dbReference type="Pfam" id="PF23571"/>
    </source>
</evidence>
<keyword evidence="2" id="KW-0436">Ligase</keyword>
<protein>
    <submittedName>
        <fullName evidence="5">Indole-3-acetic acid-amido synthetase GH3.3</fullName>
    </submittedName>
</protein>
<dbReference type="InterPro" id="IPR055377">
    <property type="entry name" value="GH3_M"/>
</dbReference>